<dbReference type="InterPro" id="IPR021475">
    <property type="entry name" value="Pants/Emi1-like"/>
</dbReference>
<dbReference type="Proteomes" id="UP000190274">
    <property type="component" value="Chromosome H"/>
</dbReference>
<evidence type="ECO:0000313" key="2">
    <source>
        <dbReference type="Proteomes" id="UP000190274"/>
    </source>
</evidence>
<name>A0A1G4JZ45_9SACH</name>
<protein>
    <submittedName>
        <fullName evidence="1">LADA_0H01222g1_1</fullName>
    </submittedName>
</protein>
<dbReference type="EMBL" id="LT598461">
    <property type="protein sequence ID" value="SCU96492.1"/>
    <property type="molecule type" value="Genomic_DNA"/>
</dbReference>
<proteinExistence type="predicted"/>
<dbReference type="Pfam" id="PF11326">
    <property type="entry name" value="PANTS-like"/>
    <property type="match status" value="1"/>
</dbReference>
<dbReference type="AlphaFoldDB" id="A0A1G4JZ45"/>
<dbReference type="PANTHER" id="PTHR28052:SF1">
    <property type="entry name" value="UPF0545 PROTEIN C22ORF39"/>
    <property type="match status" value="1"/>
</dbReference>
<keyword evidence="2" id="KW-1185">Reference proteome</keyword>
<dbReference type="PANTHER" id="PTHR28052">
    <property type="entry name" value="UPF0545 PROTEIN C22ORF39"/>
    <property type="match status" value="1"/>
</dbReference>
<gene>
    <name evidence="1" type="ORF">LADA_0H01222G</name>
</gene>
<dbReference type="OrthoDB" id="2017405at2759"/>
<organism evidence="1 2">
    <name type="scientific">Lachancea dasiensis</name>
    <dbReference type="NCBI Taxonomy" id="1072105"/>
    <lineage>
        <taxon>Eukaryota</taxon>
        <taxon>Fungi</taxon>
        <taxon>Dikarya</taxon>
        <taxon>Ascomycota</taxon>
        <taxon>Saccharomycotina</taxon>
        <taxon>Saccharomycetes</taxon>
        <taxon>Saccharomycetales</taxon>
        <taxon>Saccharomycetaceae</taxon>
        <taxon>Lachancea</taxon>
    </lineage>
</organism>
<dbReference type="GO" id="GO:0007005">
    <property type="term" value="P:mitochondrion organization"/>
    <property type="evidence" value="ECO:0007669"/>
    <property type="project" value="EnsemblFungi"/>
</dbReference>
<evidence type="ECO:0000313" key="1">
    <source>
        <dbReference type="EMBL" id="SCU96492.1"/>
    </source>
</evidence>
<dbReference type="STRING" id="1266660.A0A1G4JZ45"/>
<accession>A0A1G4JZ45</accession>
<sequence>MTTKYPTTMSCTEAFDQLSACYSVGGQFRNYYRYGEFNACSKQLEKFKFCILHGSDQVKVQQWFRDQADFNSKHRGSSDDIWEPKKV</sequence>
<reference evidence="1 2" key="1">
    <citation type="submission" date="2016-03" db="EMBL/GenBank/DDBJ databases">
        <authorList>
            <person name="Devillers H."/>
        </authorList>
    </citation>
    <scope>NUCLEOTIDE SEQUENCE [LARGE SCALE GENOMIC DNA]</scope>
    <source>
        <strain evidence="1">CBS 10888</strain>
    </source>
</reference>